<dbReference type="NCBIfam" id="TIGR00254">
    <property type="entry name" value="GGDEF"/>
    <property type="match status" value="1"/>
</dbReference>
<dbReference type="OrthoDB" id="5477914at2"/>
<dbReference type="InterPro" id="IPR015943">
    <property type="entry name" value="WD40/YVTN_repeat-like_dom_sf"/>
</dbReference>
<comment type="caution">
    <text evidence="6">The sequence shown here is derived from an EMBL/GenBank/DDBJ whole genome shotgun (WGS) entry which is preliminary data.</text>
</comment>
<dbReference type="GO" id="GO:0052621">
    <property type="term" value="F:diguanylate cyclase activity"/>
    <property type="evidence" value="ECO:0007669"/>
    <property type="project" value="UniProtKB-EC"/>
</dbReference>
<evidence type="ECO:0000256" key="2">
    <source>
        <dbReference type="ARBA" id="ARBA00034247"/>
    </source>
</evidence>
<dbReference type="InterPro" id="IPR029787">
    <property type="entry name" value="Nucleotide_cyclase"/>
</dbReference>
<dbReference type="Pfam" id="PF00990">
    <property type="entry name" value="GGDEF"/>
    <property type="match status" value="1"/>
</dbReference>
<dbReference type="InterPro" id="IPR011110">
    <property type="entry name" value="Reg_prop"/>
</dbReference>
<protein>
    <recommendedName>
        <fullName evidence="1">diguanylate cyclase</fullName>
        <ecNumber evidence="1">2.7.7.65</ecNumber>
    </recommendedName>
</protein>
<keyword evidence="4" id="KW-0732">Signal</keyword>
<keyword evidence="3" id="KW-0812">Transmembrane</keyword>
<proteinExistence type="predicted"/>
<dbReference type="EMBL" id="WNKX01000008">
    <property type="protein sequence ID" value="MTW11451.1"/>
    <property type="molecule type" value="Genomic_DNA"/>
</dbReference>
<dbReference type="CDD" id="cd01949">
    <property type="entry name" value="GGDEF"/>
    <property type="match status" value="1"/>
</dbReference>
<dbReference type="EC" id="2.7.7.65" evidence="1"/>
<evidence type="ECO:0000256" key="4">
    <source>
        <dbReference type="SAM" id="SignalP"/>
    </source>
</evidence>
<accession>A0A6L6QH42</accession>
<dbReference type="InterPro" id="IPR000160">
    <property type="entry name" value="GGDEF_dom"/>
</dbReference>
<dbReference type="Gene3D" id="3.30.70.270">
    <property type="match status" value="1"/>
</dbReference>
<dbReference type="PROSITE" id="PS50887">
    <property type="entry name" value="GGDEF"/>
    <property type="match status" value="1"/>
</dbReference>
<reference evidence="6 7" key="1">
    <citation type="submission" date="2019-11" db="EMBL/GenBank/DDBJ databases">
        <title>Type strains purchased from KCTC, JCM and DSMZ.</title>
        <authorList>
            <person name="Lu H."/>
        </authorList>
    </citation>
    <scope>NUCLEOTIDE SEQUENCE [LARGE SCALE GENOMIC DNA]</scope>
    <source>
        <strain evidence="6 7">JCM 31587</strain>
    </source>
</reference>
<feature type="domain" description="GGDEF" evidence="5">
    <location>
        <begin position="871"/>
        <end position="1010"/>
    </location>
</feature>
<dbReference type="SUPFAM" id="SSF55073">
    <property type="entry name" value="Nucleotide cyclase"/>
    <property type="match status" value="1"/>
</dbReference>
<dbReference type="Pfam" id="PF07494">
    <property type="entry name" value="Reg_prop"/>
    <property type="match status" value="3"/>
</dbReference>
<sequence length="1048" mass="115195">MPSLLRSFLFACLLAAGTIASAQQRPGVVSFQRIAMPDQVPAHLGTAMVQDAQGLLWIGTQDGLVRYDGYGYKVFRPHAGDATSLGGSYIRSLHAARDGRLWIGTFSSGLSVFDPRTERFTQYRHDPRRAGSLANDRVDSIAELAGGVMWLATDDGLSLFDPASGQFRHYRHIEGDQGSLANNQVRAILLDREGRLWVASEAGVQRWLGDGHFSPPTGPANAIRLFQDSQGRIWICSAREGAAVLDPASGAVRTLTGLNHFWIYSIAEPVPGELWLGTFGKGIDVVDGASLAVVDHLQYDSASTSSIGNDRIGALLVDRSGLTWAATWGGGIALHDPASRAFLKLRYSPSNPQGPSHPAIVRALEAHDGKLWLGTNGNGVDVLDAGGKLVAGFRPDSKRSDALADGAVTCLAQGPDGSMWVATLDGTLHRQRPGQQGFQRFGSAQGLPGGPIRSMVFGADGALWTGAQQGMARIGKDGEVRAWRHQADDPDSLSGREVESLAFTPDGTLWVGTNDGLNAFDIRTGKARRIQRDPARADSLPDNWVPDLMVARDGQLWLATQSGAAILRSFDGKTAHFDVLATRLKLPPHPPESLLQDAQGQVWLGSRVRIDPLTWRWRSFDRADGNEFRTLYYASRERMRNGDLLFGSPEGLLRVRPQMVRNWAYKPQVTATALSIDGVEQPGAGTITERTLSPSQRDLRLEFAAPDFSAPEQQQFRYRLDGYDAGWVNVDARQRVAAYSHLPPGEYQLRVQASNRAGQWSPQEWSLTLHVQPAFYQTWWFRIAMWLLGTVGVAFLFRLRLHALRRRGERLERLVAERTAELEAASRRLEQASLTDPLTGLHNRRYLEQTIQGDFDLAARRHRSVPPEPHSDLVLFMLDLDHFKRVNDEYGHAAGDAVLQQTARLLTECMRSSDHIVRWGGEEFLLVARFIDRNDAPALAEKIRTAVAAHEFHIPGGQALRKTVSIGFASFPGMPGRPSALTPESLQRLADAALYAAKHTWRDAWVGVQARSGEGGLSRFLANPSSAIEAGDVELLVPEQRGRVVNWH</sequence>
<dbReference type="Pfam" id="PF07495">
    <property type="entry name" value="Y_Y_Y"/>
    <property type="match status" value="1"/>
</dbReference>
<dbReference type="InterPro" id="IPR011047">
    <property type="entry name" value="Quinoprotein_ADH-like_sf"/>
</dbReference>
<gene>
    <name evidence="6" type="ORF">GM658_12670</name>
</gene>
<keyword evidence="3" id="KW-0472">Membrane</keyword>
<dbReference type="InterPro" id="IPR011123">
    <property type="entry name" value="Y_Y_Y"/>
</dbReference>
<evidence type="ECO:0000313" key="7">
    <source>
        <dbReference type="Proteomes" id="UP000472320"/>
    </source>
</evidence>
<dbReference type="RefSeq" id="WP_155454410.1">
    <property type="nucleotide sequence ID" value="NZ_WNKX01000008.1"/>
</dbReference>
<organism evidence="6 7">
    <name type="scientific">Massilia eburnea</name>
    <dbReference type="NCBI Taxonomy" id="1776165"/>
    <lineage>
        <taxon>Bacteria</taxon>
        <taxon>Pseudomonadati</taxon>
        <taxon>Pseudomonadota</taxon>
        <taxon>Betaproteobacteria</taxon>
        <taxon>Burkholderiales</taxon>
        <taxon>Oxalobacteraceae</taxon>
        <taxon>Telluria group</taxon>
        <taxon>Massilia</taxon>
    </lineage>
</organism>
<dbReference type="PANTHER" id="PTHR45138">
    <property type="entry name" value="REGULATORY COMPONENTS OF SENSORY TRANSDUCTION SYSTEM"/>
    <property type="match status" value="1"/>
</dbReference>
<name>A0A6L6QH42_9BURK</name>
<comment type="catalytic activity">
    <reaction evidence="2">
        <text>2 GTP = 3',3'-c-di-GMP + 2 diphosphate</text>
        <dbReference type="Rhea" id="RHEA:24898"/>
        <dbReference type="ChEBI" id="CHEBI:33019"/>
        <dbReference type="ChEBI" id="CHEBI:37565"/>
        <dbReference type="ChEBI" id="CHEBI:58805"/>
        <dbReference type="EC" id="2.7.7.65"/>
    </reaction>
</comment>
<dbReference type="Proteomes" id="UP000472320">
    <property type="component" value="Unassembled WGS sequence"/>
</dbReference>
<dbReference type="InterPro" id="IPR013783">
    <property type="entry name" value="Ig-like_fold"/>
</dbReference>
<feature type="signal peptide" evidence="4">
    <location>
        <begin position="1"/>
        <end position="22"/>
    </location>
</feature>
<dbReference type="SMART" id="SM00267">
    <property type="entry name" value="GGDEF"/>
    <property type="match status" value="1"/>
</dbReference>
<dbReference type="SUPFAM" id="SSF50998">
    <property type="entry name" value="Quinoprotein alcohol dehydrogenase-like"/>
    <property type="match status" value="1"/>
</dbReference>
<evidence type="ECO:0000259" key="5">
    <source>
        <dbReference type="PROSITE" id="PS50887"/>
    </source>
</evidence>
<dbReference type="SUPFAM" id="SSF63829">
    <property type="entry name" value="Calcium-dependent phosphotriesterase"/>
    <property type="match status" value="1"/>
</dbReference>
<evidence type="ECO:0000313" key="6">
    <source>
        <dbReference type="EMBL" id="MTW11451.1"/>
    </source>
</evidence>
<dbReference type="Gene3D" id="2.60.40.10">
    <property type="entry name" value="Immunoglobulins"/>
    <property type="match status" value="1"/>
</dbReference>
<dbReference type="InterPro" id="IPR043128">
    <property type="entry name" value="Rev_trsase/Diguanyl_cyclase"/>
</dbReference>
<feature type="transmembrane region" description="Helical" evidence="3">
    <location>
        <begin position="779"/>
        <end position="797"/>
    </location>
</feature>
<evidence type="ECO:0000256" key="1">
    <source>
        <dbReference type="ARBA" id="ARBA00012528"/>
    </source>
</evidence>
<dbReference type="FunFam" id="3.30.70.270:FF:000001">
    <property type="entry name" value="Diguanylate cyclase domain protein"/>
    <property type="match status" value="1"/>
</dbReference>
<dbReference type="Gene3D" id="2.130.10.10">
    <property type="entry name" value="YVTN repeat-like/Quinoprotein amine dehydrogenase"/>
    <property type="match status" value="2"/>
</dbReference>
<evidence type="ECO:0000256" key="3">
    <source>
        <dbReference type="SAM" id="Phobius"/>
    </source>
</evidence>
<keyword evidence="7" id="KW-1185">Reference proteome</keyword>
<keyword evidence="3" id="KW-1133">Transmembrane helix</keyword>
<feature type="chain" id="PRO_5026881163" description="diguanylate cyclase" evidence="4">
    <location>
        <begin position="23"/>
        <end position="1048"/>
    </location>
</feature>
<dbReference type="PANTHER" id="PTHR45138:SF9">
    <property type="entry name" value="DIGUANYLATE CYCLASE DGCM-RELATED"/>
    <property type="match status" value="1"/>
</dbReference>
<dbReference type="InterPro" id="IPR050469">
    <property type="entry name" value="Diguanylate_Cyclase"/>
</dbReference>
<dbReference type="AlphaFoldDB" id="A0A6L6QH42"/>